<protein>
    <recommendedName>
        <fullName evidence="6">SGNH hydrolase-type esterase domain-containing protein</fullName>
    </recommendedName>
</protein>
<evidence type="ECO:0000256" key="2">
    <source>
        <dbReference type="ARBA" id="ARBA00022729"/>
    </source>
</evidence>
<sequence length="370" mass="41656">MASSSSFHLCVLFVYAILVNVPTTCYGDHDHHVALFVFGDSFFDPGNNNYINTTASARANFWPYGETFFKYPTGRFSDGRLITDFIAEYAKLPLIPPYKQPGNHHFINGANFASAGAGALVETNQGLVIDLKTQLRYFKHVESLLRQQLGDKEAKKLLSRAVYLFSIGSNDCVSPFLSNSSFFQSYSREEYVEMVNGNLTAVIKEIYKKGGRKFGFLNVPPWGCIPTVRVLKPGNSSECWEDVNALVKLHNYALSQVLQELESQHKGFIYSISDFYTSVRERMDNPSRYGFKEGKSACCGGGPYRGMNSCGGKRGVKEYQLCHNPSEYLFFDSGHPSEMANQQFAKLMWSGTPNITWPYNLKALFELTQF</sequence>
<dbReference type="InterPro" id="IPR036514">
    <property type="entry name" value="SGNH_hydro_sf"/>
</dbReference>
<name>A0A5J5BU45_9ASTE</name>
<dbReference type="GO" id="GO:0016298">
    <property type="term" value="F:lipase activity"/>
    <property type="evidence" value="ECO:0007669"/>
    <property type="project" value="TreeGrafter"/>
</dbReference>
<dbReference type="EMBL" id="CM018032">
    <property type="protein sequence ID" value="KAA8546278.1"/>
    <property type="molecule type" value="Genomic_DNA"/>
</dbReference>
<evidence type="ECO:0000313" key="4">
    <source>
        <dbReference type="EMBL" id="KAA8546278.1"/>
    </source>
</evidence>
<dbReference type="InterPro" id="IPR001087">
    <property type="entry name" value="GDSL"/>
</dbReference>
<reference evidence="4 5" key="1">
    <citation type="submission" date="2019-09" db="EMBL/GenBank/DDBJ databases">
        <title>A chromosome-level genome assembly of the Chinese tupelo Nyssa sinensis.</title>
        <authorList>
            <person name="Yang X."/>
            <person name="Kang M."/>
            <person name="Yang Y."/>
            <person name="Xiong H."/>
            <person name="Wang M."/>
            <person name="Zhang Z."/>
            <person name="Wang Z."/>
            <person name="Wu H."/>
            <person name="Ma T."/>
            <person name="Liu J."/>
            <person name="Xi Z."/>
        </authorList>
    </citation>
    <scope>NUCLEOTIDE SEQUENCE [LARGE SCALE GENOMIC DNA]</scope>
    <source>
        <strain evidence="4">J267</strain>
        <tissue evidence="4">Leaf</tissue>
    </source>
</reference>
<keyword evidence="5" id="KW-1185">Reference proteome</keyword>
<evidence type="ECO:0000256" key="1">
    <source>
        <dbReference type="ARBA" id="ARBA00008668"/>
    </source>
</evidence>
<dbReference type="AlphaFoldDB" id="A0A5J5BU45"/>
<evidence type="ECO:0000313" key="5">
    <source>
        <dbReference type="Proteomes" id="UP000325577"/>
    </source>
</evidence>
<dbReference type="PANTHER" id="PTHR45966:SF1">
    <property type="entry name" value="GDSL ESTERASE_LIPASE 1-RELATED"/>
    <property type="match status" value="1"/>
</dbReference>
<evidence type="ECO:0000256" key="3">
    <source>
        <dbReference type="SAM" id="SignalP"/>
    </source>
</evidence>
<dbReference type="PANTHER" id="PTHR45966">
    <property type="entry name" value="GDSL-LIKE LIPASE/ACYLHYDROLASE"/>
    <property type="match status" value="1"/>
</dbReference>
<feature type="chain" id="PRO_5023872054" description="SGNH hydrolase-type esterase domain-containing protein" evidence="3">
    <location>
        <begin position="28"/>
        <end position="370"/>
    </location>
</feature>
<dbReference type="InterPro" id="IPR044552">
    <property type="entry name" value="GLIP1-5/GLL25"/>
</dbReference>
<evidence type="ECO:0008006" key="6">
    <source>
        <dbReference type="Google" id="ProtNLM"/>
    </source>
</evidence>
<keyword evidence="2 3" id="KW-0732">Signal</keyword>
<dbReference type="OrthoDB" id="1600564at2759"/>
<comment type="similarity">
    <text evidence="1">Belongs to the 'GDSL' lipolytic enzyme family.</text>
</comment>
<proteinExistence type="inferred from homology"/>
<dbReference type="Proteomes" id="UP000325577">
    <property type="component" value="Linkage Group LG1"/>
</dbReference>
<dbReference type="InterPro" id="IPR035669">
    <property type="entry name" value="SGNH_plant_lipase-like"/>
</dbReference>
<feature type="signal peptide" evidence="3">
    <location>
        <begin position="1"/>
        <end position="27"/>
    </location>
</feature>
<accession>A0A5J5BU45</accession>
<dbReference type="Pfam" id="PF00657">
    <property type="entry name" value="Lipase_GDSL"/>
    <property type="match status" value="1"/>
</dbReference>
<organism evidence="4 5">
    <name type="scientific">Nyssa sinensis</name>
    <dbReference type="NCBI Taxonomy" id="561372"/>
    <lineage>
        <taxon>Eukaryota</taxon>
        <taxon>Viridiplantae</taxon>
        <taxon>Streptophyta</taxon>
        <taxon>Embryophyta</taxon>
        <taxon>Tracheophyta</taxon>
        <taxon>Spermatophyta</taxon>
        <taxon>Magnoliopsida</taxon>
        <taxon>eudicotyledons</taxon>
        <taxon>Gunneridae</taxon>
        <taxon>Pentapetalae</taxon>
        <taxon>asterids</taxon>
        <taxon>Cornales</taxon>
        <taxon>Nyssaceae</taxon>
        <taxon>Nyssa</taxon>
    </lineage>
</organism>
<dbReference type="Gene3D" id="3.40.50.1110">
    <property type="entry name" value="SGNH hydrolase"/>
    <property type="match status" value="1"/>
</dbReference>
<dbReference type="SUPFAM" id="SSF52266">
    <property type="entry name" value="SGNH hydrolase"/>
    <property type="match status" value="1"/>
</dbReference>
<gene>
    <name evidence="4" type="ORF">F0562_002983</name>
</gene>
<dbReference type="CDD" id="cd01837">
    <property type="entry name" value="SGNH_plant_lipase_like"/>
    <property type="match status" value="1"/>
</dbReference>